<evidence type="ECO:0000259" key="7">
    <source>
        <dbReference type="PROSITE" id="PS50850"/>
    </source>
</evidence>
<evidence type="ECO:0000256" key="6">
    <source>
        <dbReference type="SAM" id="Phobius"/>
    </source>
</evidence>
<dbReference type="AlphaFoldDB" id="A0AAE0WI19"/>
<comment type="subcellular location">
    <subcellularLocation>
        <location evidence="1">Membrane</location>
        <topology evidence="1">Multi-pass membrane protein</topology>
    </subcellularLocation>
</comment>
<dbReference type="PROSITE" id="PS50850">
    <property type="entry name" value="MFS"/>
    <property type="match status" value="1"/>
</dbReference>
<keyword evidence="3 6" id="KW-0812">Transmembrane</keyword>
<feature type="transmembrane region" description="Helical" evidence="6">
    <location>
        <begin position="279"/>
        <end position="304"/>
    </location>
</feature>
<feature type="transmembrane region" description="Helical" evidence="6">
    <location>
        <begin position="44"/>
        <end position="68"/>
    </location>
</feature>
<dbReference type="Pfam" id="PF07690">
    <property type="entry name" value="MFS_1"/>
    <property type="match status" value="1"/>
</dbReference>
<evidence type="ECO:0000256" key="1">
    <source>
        <dbReference type="ARBA" id="ARBA00004141"/>
    </source>
</evidence>
<dbReference type="SUPFAM" id="SSF103473">
    <property type="entry name" value="MFS general substrate transporter"/>
    <property type="match status" value="1"/>
</dbReference>
<reference evidence="8" key="1">
    <citation type="submission" date="2023-07" db="EMBL/GenBank/DDBJ databases">
        <title>Black Yeasts Isolated from many extreme environments.</title>
        <authorList>
            <person name="Coleine C."/>
            <person name="Stajich J.E."/>
            <person name="Selbmann L."/>
        </authorList>
    </citation>
    <scope>NUCLEOTIDE SEQUENCE</scope>
    <source>
        <strain evidence="8">CCFEE 5485</strain>
    </source>
</reference>
<dbReference type="Gene3D" id="1.20.1250.20">
    <property type="entry name" value="MFS general substrate transporter like domains"/>
    <property type="match status" value="2"/>
</dbReference>
<evidence type="ECO:0000256" key="2">
    <source>
        <dbReference type="ARBA" id="ARBA00022448"/>
    </source>
</evidence>
<feature type="transmembrane region" description="Helical" evidence="6">
    <location>
        <begin position="172"/>
        <end position="192"/>
    </location>
</feature>
<accession>A0AAE0WI19</accession>
<evidence type="ECO:0000313" key="8">
    <source>
        <dbReference type="EMBL" id="KAK3669248.1"/>
    </source>
</evidence>
<feature type="transmembrane region" description="Helical" evidence="6">
    <location>
        <begin position="371"/>
        <end position="391"/>
    </location>
</feature>
<protein>
    <recommendedName>
        <fullName evidence="7">Major facilitator superfamily (MFS) profile domain-containing protein</fullName>
    </recommendedName>
</protein>
<feature type="transmembrane region" description="Helical" evidence="6">
    <location>
        <begin position="134"/>
        <end position="160"/>
    </location>
</feature>
<sequence length="481" mass="52419">MASYDDKAAAIERLEEADESSRQSDTNVEDPRVPTIRRRVDKRLCLVLGLLYIVNQIDRINLPVAVVAGLTKDVKLVGNQYSIIVLAFFPTYVIVQPFATPVCRLLGPRPFLSTIIFLWGIAILALGFSKNFALLTLFRACLGALEGGFFPGALFLLSMWYVRSEVAKRNAALYLMGNGASGFGGILAYGLMQTGNTGVGGLEKWQWIFIWEGVITCIAAMVAYIFIVDFPEDASKSWKFLSPDEAQVMIDRVDKDRGDAHLPPFSLKSYLKTALDWKVWSFAANFGLSAVVTYSVAYFLPIVLKNELGFSQVAALCLPAPCYAFGAILGLTESWLSDKYSVRGPLLIINATIEIIGISVLGYAANPSVRFFGAFLVVGGSNANVPASLTYQAVNIVGQWKRAFCSATIVGMGGIGGIIGSLAFRSKDAPAYRPGLYCCLTAAALTVVNVLCTTLYMIRKNRLQAMNRAVLEGVEGFRYTI</sequence>
<dbReference type="InterPro" id="IPR020846">
    <property type="entry name" value="MFS_dom"/>
</dbReference>
<dbReference type="FunFam" id="1.20.1250.20:FF:000013">
    <property type="entry name" value="MFS general substrate transporter"/>
    <property type="match status" value="1"/>
</dbReference>
<name>A0AAE0WI19_9PEZI</name>
<organism evidence="8 9">
    <name type="scientific">Recurvomyces mirabilis</name>
    <dbReference type="NCBI Taxonomy" id="574656"/>
    <lineage>
        <taxon>Eukaryota</taxon>
        <taxon>Fungi</taxon>
        <taxon>Dikarya</taxon>
        <taxon>Ascomycota</taxon>
        <taxon>Pezizomycotina</taxon>
        <taxon>Dothideomycetes</taxon>
        <taxon>Dothideomycetidae</taxon>
        <taxon>Mycosphaerellales</taxon>
        <taxon>Teratosphaeriaceae</taxon>
        <taxon>Recurvomyces</taxon>
    </lineage>
</organism>
<gene>
    <name evidence="8" type="ORF">LTR78_010855</name>
</gene>
<keyword evidence="9" id="KW-1185">Reference proteome</keyword>
<feature type="transmembrane region" description="Helical" evidence="6">
    <location>
        <begin position="310"/>
        <end position="332"/>
    </location>
</feature>
<feature type="transmembrane region" description="Helical" evidence="6">
    <location>
        <begin position="344"/>
        <end position="365"/>
    </location>
</feature>
<keyword evidence="5 6" id="KW-0472">Membrane</keyword>
<dbReference type="Proteomes" id="UP001274830">
    <property type="component" value="Unassembled WGS sequence"/>
</dbReference>
<dbReference type="PANTHER" id="PTHR43791:SF47">
    <property type="entry name" value="MAJOR FACILITATOR SUPERFAMILY (MFS) PROFILE DOMAIN-CONTAINING PROTEIN-RELATED"/>
    <property type="match status" value="1"/>
</dbReference>
<feature type="transmembrane region" description="Helical" evidence="6">
    <location>
        <begin position="434"/>
        <end position="458"/>
    </location>
</feature>
<dbReference type="GO" id="GO:0022857">
    <property type="term" value="F:transmembrane transporter activity"/>
    <property type="evidence" value="ECO:0007669"/>
    <property type="project" value="InterPro"/>
</dbReference>
<keyword evidence="4 6" id="KW-1133">Transmembrane helix</keyword>
<comment type="caution">
    <text evidence="8">The sequence shown here is derived from an EMBL/GenBank/DDBJ whole genome shotgun (WGS) entry which is preliminary data.</text>
</comment>
<dbReference type="PANTHER" id="PTHR43791">
    <property type="entry name" value="PERMEASE-RELATED"/>
    <property type="match status" value="1"/>
</dbReference>
<dbReference type="InterPro" id="IPR036259">
    <property type="entry name" value="MFS_trans_sf"/>
</dbReference>
<evidence type="ECO:0000256" key="5">
    <source>
        <dbReference type="ARBA" id="ARBA00023136"/>
    </source>
</evidence>
<feature type="domain" description="Major facilitator superfamily (MFS) profile" evidence="7">
    <location>
        <begin position="44"/>
        <end position="461"/>
    </location>
</feature>
<keyword evidence="2" id="KW-0813">Transport</keyword>
<feature type="transmembrane region" description="Helical" evidence="6">
    <location>
        <begin position="111"/>
        <end position="128"/>
    </location>
</feature>
<evidence type="ECO:0000256" key="4">
    <source>
        <dbReference type="ARBA" id="ARBA00022989"/>
    </source>
</evidence>
<feature type="transmembrane region" description="Helical" evidence="6">
    <location>
        <begin position="80"/>
        <end position="99"/>
    </location>
</feature>
<evidence type="ECO:0000256" key="3">
    <source>
        <dbReference type="ARBA" id="ARBA00022692"/>
    </source>
</evidence>
<feature type="transmembrane region" description="Helical" evidence="6">
    <location>
        <begin position="204"/>
        <end position="227"/>
    </location>
</feature>
<dbReference type="InterPro" id="IPR011701">
    <property type="entry name" value="MFS"/>
</dbReference>
<evidence type="ECO:0000313" key="9">
    <source>
        <dbReference type="Proteomes" id="UP001274830"/>
    </source>
</evidence>
<dbReference type="EMBL" id="JAUTXT010000094">
    <property type="protein sequence ID" value="KAK3669248.1"/>
    <property type="molecule type" value="Genomic_DNA"/>
</dbReference>
<feature type="transmembrane region" description="Helical" evidence="6">
    <location>
        <begin position="403"/>
        <end position="422"/>
    </location>
</feature>
<proteinExistence type="predicted"/>
<dbReference type="GO" id="GO:0016020">
    <property type="term" value="C:membrane"/>
    <property type="evidence" value="ECO:0007669"/>
    <property type="project" value="UniProtKB-SubCell"/>
</dbReference>